<protein>
    <submittedName>
        <fullName evidence="2">Uncharacterized protein</fullName>
    </submittedName>
</protein>
<evidence type="ECO:0000256" key="1">
    <source>
        <dbReference type="SAM" id="Phobius"/>
    </source>
</evidence>
<evidence type="ECO:0000313" key="3">
    <source>
        <dbReference type="Proteomes" id="UP000298058"/>
    </source>
</evidence>
<keyword evidence="1" id="KW-0472">Membrane</keyword>
<name>A0A4R9M3X0_9LEPT</name>
<keyword evidence="1" id="KW-1133">Transmembrane helix</keyword>
<dbReference type="RefSeq" id="WP_135760240.1">
    <property type="nucleotide sequence ID" value="NZ_RQHW01000031.1"/>
</dbReference>
<feature type="transmembrane region" description="Helical" evidence="1">
    <location>
        <begin position="104"/>
        <end position="124"/>
    </location>
</feature>
<feature type="transmembrane region" description="Helical" evidence="1">
    <location>
        <begin position="590"/>
        <end position="612"/>
    </location>
</feature>
<dbReference type="EMBL" id="RQHW01000031">
    <property type="protein sequence ID" value="TGN19478.1"/>
    <property type="molecule type" value="Genomic_DNA"/>
</dbReference>
<dbReference type="Proteomes" id="UP000298058">
    <property type="component" value="Unassembled WGS sequence"/>
</dbReference>
<accession>A0A4R9M3X0</accession>
<reference evidence="2" key="1">
    <citation type="journal article" date="2019" name="PLoS Negl. Trop. Dis.">
        <title>Revisiting the worldwide diversity of Leptospira species in the environment.</title>
        <authorList>
            <person name="Vincent A.T."/>
            <person name="Schiettekatte O."/>
            <person name="Bourhy P."/>
            <person name="Veyrier F.J."/>
            <person name="Picardeau M."/>
        </authorList>
    </citation>
    <scope>NUCLEOTIDE SEQUENCE [LARGE SCALE GENOMIC DNA]</scope>
    <source>
        <strain evidence="2">201300427</strain>
    </source>
</reference>
<proteinExistence type="predicted"/>
<keyword evidence="1" id="KW-0812">Transmembrane</keyword>
<gene>
    <name evidence="2" type="ORF">EHS15_09095</name>
</gene>
<comment type="caution">
    <text evidence="2">The sequence shown here is derived from an EMBL/GenBank/DDBJ whole genome shotgun (WGS) entry which is preliminary data.</text>
</comment>
<keyword evidence="3" id="KW-1185">Reference proteome</keyword>
<feature type="transmembrane region" description="Helical" evidence="1">
    <location>
        <begin position="144"/>
        <end position="167"/>
    </location>
</feature>
<sequence length="623" mass="69510">MLVSLDRIFPFLSVISLFLFFLLDGMVTDPAKRMAWLFIVFVFLVSDFLYRLIVHRIRKEDQNRYLGTALGVLAFVFSLLRDYLDSASVAGVNSQASSIPKIREFLLLLTVVFSLAFLLQIVLIEIGKSSLEAQSNLSKAKSSLLQNAVLGFLFVLPLIVAFNYFAIKRNYNFDLSSKGKFSLSPISRNLLKQIKKETTITAFYPRPLEADGPANGDKSSSLALTRVRPDIEILLDQIKAENPLLTVTFINADVETDLLKDFGQASNGTILVRSKKASLLDSLTPFAEEKVFAKDPADLEDLERKLMAAIFNVSTEQKKIYFTSSNGERFGLGFKSLPNEQVNRFTTNLQFLNFNISEWGFAQGWPSGFPKDADLVVILGPTIPFSEEAREEIKNYVLKQNGKIFITVEPKGKEDFSWLLGISGLKYKNEVLVERSEKPGFILARKFSENKLTDLLPKKDLGVLFPYSGYLVTESSGTAPFQFKSENLLETGFEIFADGNGNSKMDGDEKKENLLLSVLLTPVSLTGEKTGKIILHSGTSWITDQFIVYAMNGHFANAAVTGLFQDTGIAEIPPKKDEIQTISLSDNQKLIVWAIGVFLYPGLILGLGSYYVHSRRKKSSVEV</sequence>
<organism evidence="2 3">
    <name type="scientific">Leptospira idonii</name>
    <dbReference type="NCBI Taxonomy" id="1193500"/>
    <lineage>
        <taxon>Bacteria</taxon>
        <taxon>Pseudomonadati</taxon>
        <taxon>Spirochaetota</taxon>
        <taxon>Spirochaetia</taxon>
        <taxon>Leptospirales</taxon>
        <taxon>Leptospiraceae</taxon>
        <taxon>Leptospira</taxon>
    </lineage>
</organism>
<dbReference type="AlphaFoldDB" id="A0A4R9M3X0"/>
<dbReference type="OrthoDB" id="341933at2"/>
<feature type="transmembrane region" description="Helical" evidence="1">
    <location>
        <begin position="7"/>
        <end position="28"/>
    </location>
</feature>
<evidence type="ECO:0000313" key="2">
    <source>
        <dbReference type="EMBL" id="TGN19478.1"/>
    </source>
</evidence>
<feature type="transmembrane region" description="Helical" evidence="1">
    <location>
        <begin position="34"/>
        <end position="53"/>
    </location>
</feature>